<evidence type="ECO:0000256" key="4">
    <source>
        <dbReference type="ARBA" id="ARBA00023136"/>
    </source>
</evidence>
<evidence type="ECO:0000256" key="1">
    <source>
        <dbReference type="ARBA" id="ARBA00004141"/>
    </source>
</evidence>
<feature type="transmembrane region" description="Helical" evidence="5">
    <location>
        <begin position="59"/>
        <end position="78"/>
    </location>
</feature>
<evidence type="ECO:0000259" key="6">
    <source>
        <dbReference type="Pfam" id="PF04932"/>
    </source>
</evidence>
<dbReference type="GO" id="GO:0016874">
    <property type="term" value="F:ligase activity"/>
    <property type="evidence" value="ECO:0007669"/>
    <property type="project" value="UniProtKB-KW"/>
</dbReference>
<name>A0A3E1EZA6_9FLAO</name>
<sequence>MSRFYHKSMKQLYRFIYVYYFLLSLLMVSSYYYVLNGVSILLSIFCIIKINTLSKKKSFFILNYLLLFLILVFNIFFIDHQETAARAWISMLKDTTTAILPALFINDIYKLKNALIAIVLGGIINTAINLSGGIGALQTGGRYIPEEIMLSLNSFGHASLIYLLCTLLLIKIINKSKWNFILGLIALGILLSLLIIGSRQTFVAFAAFYATIMIFKLKIFNFSSYLKLAGALIAVYLLIDLTIEYYPNAPLVNRFINNEDEDGSRFGIYEMVWDLFLHNPLTGYGLGTFKFYSYYVYTHSVYLEILFTGGLIYALCYFLFYFIFLKRNIFVIKYAENKSLKIVYTYVFALTIALLVNGFFFLINYSRLALSLQFLLINFILITKRKFQNSNKWKNQ</sequence>
<keyword evidence="4 5" id="KW-0472">Membrane</keyword>
<feature type="transmembrane region" description="Helical" evidence="5">
    <location>
        <begin position="114"/>
        <end position="136"/>
    </location>
</feature>
<feature type="transmembrane region" description="Helical" evidence="5">
    <location>
        <begin position="226"/>
        <end position="246"/>
    </location>
</feature>
<keyword evidence="8" id="KW-1185">Reference proteome</keyword>
<evidence type="ECO:0000256" key="2">
    <source>
        <dbReference type="ARBA" id="ARBA00022692"/>
    </source>
</evidence>
<protein>
    <submittedName>
        <fullName evidence="7">O-antigen ligase domain-containing protein</fullName>
    </submittedName>
</protein>
<dbReference type="PANTHER" id="PTHR37422">
    <property type="entry name" value="TEICHURONIC ACID BIOSYNTHESIS PROTEIN TUAE"/>
    <property type="match status" value="1"/>
</dbReference>
<feature type="transmembrane region" description="Helical" evidence="5">
    <location>
        <begin position="148"/>
        <end position="170"/>
    </location>
</feature>
<accession>A0A3E1EZA6</accession>
<evidence type="ECO:0000313" key="8">
    <source>
        <dbReference type="Proteomes" id="UP000257127"/>
    </source>
</evidence>
<proteinExistence type="predicted"/>
<reference evidence="7 8" key="1">
    <citation type="submission" date="2018-08" db="EMBL/GenBank/DDBJ databases">
        <title>The draft genome squence of Brumimicrobium sp. N62.</title>
        <authorList>
            <person name="Du Z.-J."/>
            <person name="Luo H.-R."/>
        </authorList>
    </citation>
    <scope>NUCLEOTIDE SEQUENCE [LARGE SCALE GENOMIC DNA]</scope>
    <source>
        <strain evidence="7 8">N62</strain>
    </source>
</reference>
<keyword evidence="7" id="KW-0436">Ligase</keyword>
<feature type="transmembrane region" description="Helical" evidence="5">
    <location>
        <begin position="343"/>
        <end position="363"/>
    </location>
</feature>
<gene>
    <name evidence="7" type="ORF">DXU93_07325</name>
</gene>
<dbReference type="GO" id="GO:0016020">
    <property type="term" value="C:membrane"/>
    <property type="evidence" value="ECO:0007669"/>
    <property type="project" value="UniProtKB-SubCell"/>
</dbReference>
<feature type="transmembrane region" description="Helical" evidence="5">
    <location>
        <begin position="177"/>
        <end position="196"/>
    </location>
</feature>
<feature type="transmembrane region" description="Helical" evidence="5">
    <location>
        <begin position="369"/>
        <end position="387"/>
    </location>
</feature>
<comment type="caution">
    <text evidence="7">The sequence shown here is derived from an EMBL/GenBank/DDBJ whole genome shotgun (WGS) entry which is preliminary data.</text>
</comment>
<keyword evidence="3 5" id="KW-1133">Transmembrane helix</keyword>
<evidence type="ECO:0000313" key="7">
    <source>
        <dbReference type="EMBL" id="RFC54787.1"/>
    </source>
</evidence>
<evidence type="ECO:0000256" key="5">
    <source>
        <dbReference type="SAM" id="Phobius"/>
    </source>
</evidence>
<dbReference type="Proteomes" id="UP000257127">
    <property type="component" value="Unassembled WGS sequence"/>
</dbReference>
<dbReference type="AlphaFoldDB" id="A0A3E1EZA6"/>
<dbReference type="InterPro" id="IPR051533">
    <property type="entry name" value="WaaL-like"/>
</dbReference>
<comment type="subcellular location">
    <subcellularLocation>
        <location evidence="1">Membrane</location>
        <topology evidence="1">Multi-pass membrane protein</topology>
    </subcellularLocation>
</comment>
<dbReference type="EMBL" id="QURB01000003">
    <property type="protein sequence ID" value="RFC54787.1"/>
    <property type="molecule type" value="Genomic_DNA"/>
</dbReference>
<feature type="transmembrane region" description="Helical" evidence="5">
    <location>
        <begin position="301"/>
        <end position="323"/>
    </location>
</feature>
<feature type="domain" description="O-antigen ligase-related" evidence="6">
    <location>
        <begin position="185"/>
        <end position="317"/>
    </location>
</feature>
<dbReference type="Pfam" id="PF04932">
    <property type="entry name" value="Wzy_C"/>
    <property type="match status" value="1"/>
</dbReference>
<dbReference type="InterPro" id="IPR007016">
    <property type="entry name" value="O-antigen_ligase-rel_domated"/>
</dbReference>
<evidence type="ECO:0000256" key="3">
    <source>
        <dbReference type="ARBA" id="ARBA00022989"/>
    </source>
</evidence>
<dbReference type="OrthoDB" id="921851at2"/>
<keyword evidence="2 5" id="KW-0812">Transmembrane</keyword>
<organism evidence="7 8">
    <name type="scientific">Brumimicrobium aurantiacum</name>
    <dbReference type="NCBI Taxonomy" id="1737063"/>
    <lineage>
        <taxon>Bacteria</taxon>
        <taxon>Pseudomonadati</taxon>
        <taxon>Bacteroidota</taxon>
        <taxon>Flavobacteriia</taxon>
        <taxon>Flavobacteriales</taxon>
        <taxon>Crocinitomicaceae</taxon>
        <taxon>Brumimicrobium</taxon>
    </lineage>
</organism>
<feature type="transmembrane region" description="Helical" evidence="5">
    <location>
        <begin position="12"/>
        <end position="28"/>
    </location>
</feature>
<dbReference type="PANTHER" id="PTHR37422:SF13">
    <property type="entry name" value="LIPOPOLYSACCHARIDE BIOSYNTHESIS PROTEIN PA4999-RELATED"/>
    <property type="match status" value="1"/>
</dbReference>